<reference evidence="1 2" key="1">
    <citation type="journal article" date="2021" name="Hortic Res">
        <title>High-quality reference genome and annotation aids understanding of berry development for evergreen blueberry (Vaccinium darrowii).</title>
        <authorList>
            <person name="Yu J."/>
            <person name="Hulse-Kemp A.M."/>
            <person name="Babiker E."/>
            <person name="Staton M."/>
        </authorList>
    </citation>
    <scope>NUCLEOTIDE SEQUENCE [LARGE SCALE GENOMIC DNA]</scope>
    <source>
        <strain evidence="2">cv. NJ 8807/NJ 8810</strain>
        <tissue evidence="1">Young leaf</tissue>
    </source>
</reference>
<evidence type="ECO:0000313" key="2">
    <source>
        <dbReference type="Proteomes" id="UP000828048"/>
    </source>
</evidence>
<keyword evidence="2" id="KW-1185">Reference proteome</keyword>
<comment type="caution">
    <text evidence="1">The sequence shown here is derived from an EMBL/GenBank/DDBJ whole genome shotgun (WGS) entry which is preliminary data.</text>
</comment>
<name>A0ACB7X9G7_9ERIC</name>
<proteinExistence type="predicted"/>
<protein>
    <submittedName>
        <fullName evidence="1">Uncharacterized protein</fullName>
    </submittedName>
</protein>
<sequence length="1378" mass="156068">MTSRSSKNPGRRYYKCPRAPPCGTWNGWREESSPRTTSLAQPNDPNGSQIGTASAIATLHDDVASLQPEHREILNSMRTLKTIIFAVCVVQVVLLLRSAYMSLECNTYTVEAHTSSFHGGTSGGACGGHGQSPETNIHVGSSLFVVCGGTSGGAWGGHGQSPPPSHGSRQYDNWEAYVQRSWNEGYGMRTNDHLEDENDKFSLRGDETIEWKNELEQEEDYETLRTLEVFRALREQIDQGGKKKVPFHTSPLQGKEYMKDLFKSCKKRFYRELKMPKQTFIKIVEELETIYGWRMGRKNAITCFEAFAIFIQLLQGKTNGDIQERFQHSLETGKCVGALDGTHVKLQFRKKKKEDGLVFRGRKGYPTTNILAVCDFDLTFTYVSCGWDGISHDHHIFKQVTRDPLYKFPHPEQGKFYLVDAGYPNAVGYLAPYKGYRYHQEEFIRGLRPINDGREYFNRAHFSLCSVIERTFGVWKKRFRILENMPMYSLKTQVQIILASIVIHNFIRRDQPDERMFAKAVNPAEYVFQDLEDEDPKQLDREDDPASGEGVPNHEHDANMNDVRNYIRTQLRRLRRGGGMRNQSRSRNWLMRKAFALMNLCANSEATTDIAERNMDRTFEEVRIYNASLCGGDRSDVGDTSIPVVDVPMMDPPRRRKKGVANGRLKGALERKRKRKRKTSRNVTNSNPTPDFQMQSKAMQPPGSSTLTPNDLRSPTKSNPRPFIFFFFLTIPISTSIIPIQPTLQRRRPSLSPNRSSVQNRFTPPFSKRISHRRQTHCWPRIYDLFLDSNANETVTPGVVMIGGQLTFWLPSFAGFPSGNFTQMINYRAPHGVSRHSLEFRLHGFWSQDDGKLCMVGSGTSDLISVNVGFKLNYPNSSTLDSSLVTGTLECLDNLSCFDKISILGFSAMGNYEYKVVDKENENGGFMAFDGMENVSLGFDSGLAMCSAIMSAGRLVLKYMEDCGYNGHRSPFSPSTLLVAEGLWNGMKKHLDLVACRIFNVEDTMGKASLGDCSIRLSLRLPSTLSLRSRSTVVGQIWSNRSMNDSGYLGRISFRSPRNGNTALEGLRYEYTEVEQLSKSCTGNIPGRHRKGTYTNPYSSDMRLDMTARDHDFLIGGEEPSMKRVEISAEGTYGAETGVLCKKGCRHLESQNKRFPKNESLDCEIFINIMFPPLNANDGSIMKGTIESNRNKSDPLHFERIDLFATSISFRQAKESIWRMVLEIVVFLISYTLACIFVGLQLFHVKKNPDGLPFISIVMLTILTIALMIPLVLNFEALFVLNNRLTVSLGSGGWLEVNKVVVRVIRMVAFLLQFRLLQQTWSARVGGDGSWNSLWVSDKRVLYFSLPLYIGGGLIAWFVHPWKDSYNSRLLPLRHVGF</sequence>
<accession>A0ACB7X9G7</accession>
<dbReference type="Proteomes" id="UP000828048">
    <property type="component" value="Chromosome 6"/>
</dbReference>
<organism evidence="1 2">
    <name type="scientific">Vaccinium darrowii</name>
    <dbReference type="NCBI Taxonomy" id="229202"/>
    <lineage>
        <taxon>Eukaryota</taxon>
        <taxon>Viridiplantae</taxon>
        <taxon>Streptophyta</taxon>
        <taxon>Embryophyta</taxon>
        <taxon>Tracheophyta</taxon>
        <taxon>Spermatophyta</taxon>
        <taxon>Magnoliopsida</taxon>
        <taxon>eudicotyledons</taxon>
        <taxon>Gunneridae</taxon>
        <taxon>Pentapetalae</taxon>
        <taxon>asterids</taxon>
        <taxon>Ericales</taxon>
        <taxon>Ericaceae</taxon>
        <taxon>Vaccinioideae</taxon>
        <taxon>Vaccinieae</taxon>
        <taxon>Vaccinium</taxon>
    </lineage>
</organism>
<evidence type="ECO:0000313" key="1">
    <source>
        <dbReference type="EMBL" id="KAH7837203.1"/>
    </source>
</evidence>
<gene>
    <name evidence="1" type="ORF">Vadar_010948</name>
</gene>
<dbReference type="EMBL" id="CM037156">
    <property type="protein sequence ID" value="KAH7837203.1"/>
    <property type="molecule type" value="Genomic_DNA"/>
</dbReference>